<dbReference type="Pfam" id="PF03358">
    <property type="entry name" value="FMN_red"/>
    <property type="match status" value="1"/>
</dbReference>
<dbReference type="SUPFAM" id="SSF52218">
    <property type="entry name" value="Flavoproteins"/>
    <property type="match status" value="1"/>
</dbReference>
<dbReference type="AlphaFoldDB" id="A0A644YPV1"/>
<name>A0A644YPV1_9ZZZZ</name>
<sequence length="346" mass="36805">MLTLICPGETASERYALALHEGLGSVPCEILTRLTGPLESRALLFAVPLDESGVNHGYYDLLAFLRTHPGSLDRCVGGVIVDGTGDLYTKSAARELVLAANAAGCAFPGRPLVEAIGSLANFTVQAKNAGCDLETAYHLAIRDLSGRVLSFSPPRAEKPKLLVLHASNHRTSNTLALWRGVRERLGDVCAVTEIGLRNGTLEDCGGCPYTTCLHFGEKGGCFYGGVMVENVYPAIREADAVMLLCPNYNDAVSANLTAAINRLTALYRTTSFSDKALFGIVVSGYSGGDIVARQLVSALCMNKGFYLPPNFCLLETANDAGAAMKLPGIEQRLDGFAANILNSLKQ</sequence>
<dbReference type="Gene3D" id="3.40.50.360">
    <property type="match status" value="1"/>
</dbReference>
<proteinExistence type="predicted"/>
<dbReference type="EMBL" id="VSSQ01005848">
    <property type="protein sequence ID" value="MPM30652.1"/>
    <property type="molecule type" value="Genomic_DNA"/>
</dbReference>
<comment type="caution">
    <text evidence="2">The sequence shown here is derived from an EMBL/GenBank/DDBJ whole genome shotgun (WGS) entry which is preliminary data.</text>
</comment>
<protein>
    <recommendedName>
        <fullName evidence="1">NADPH-dependent FMN reductase-like domain-containing protein</fullName>
    </recommendedName>
</protein>
<accession>A0A644YPV1</accession>
<reference evidence="2" key="1">
    <citation type="submission" date="2019-08" db="EMBL/GenBank/DDBJ databases">
        <authorList>
            <person name="Kucharzyk K."/>
            <person name="Murdoch R.W."/>
            <person name="Higgins S."/>
            <person name="Loffler F."/>
        </authorList>
    </citation>
    <scope>NUCLEOTIDE SEQUENCE</scope>
</reference>
<dbReference type="InterPro" id="IPR005025">
    <property type="entry name" value="FMN_Rdtase-like_dom"/>
</dbReference>
<evidence type="ECO:0000313" key="2">
    <source>
        <dbReference type="EMBL" id="MPM30652.1"/>
    </source>
</evidence>
<evidence type="ECO:0000259" key="1">
    <source>
        <dbReference type="Pfam" id="PF03358"/>
    </source>
</evidence>
<feature type="domain" description="NADPH-dependent FMN reductase-like" evidence="1">
    <location>
        <begin position="159"/>
        <end position="317"/>
    </location>
</feature>
<gene>
    <name evidence="2" type="ORF">SDC9_77202</name>
</gene>
<organism evidence="2">
    <name type="scientific">bioreactor metagenome</name>
    <dbReference type="NCBI Taxonomy" id="1076179"/>
    <lineage>
        <taxon>unclassified sequences</taxon>
        <taxon>metagenomes</taxon>
        <taxon>ecological metagenomes</taxon>
    </lineage>
</organism>
<dbReference type="GO" id="GO:0016491">
    <property type="term" value="F:oxidoreductase activity"/>
    <property type="evidence" value="ECO:0007669"/>
    <property type="project" value="InterPro"/>
</dbReference>
<dbReference type="InterPro" id="IPR029039">
    <property type="entry name" value="Flavoprotein-like_sf"/>
</dbReference>